<accession>A0ACD3AMR0</accession>
<evidence type="ECO:0000313" key="2">
    <source>
        <dbReference type="Proteomes" id="UP000308600"/>
    </source>
</evidence>
<dbReference type="Proteomes" id="UP000308600">
    <property type="component" value="Unassembled WGS sequence"/>
</dbReference>
<proteinExistence type="predicted"/>
<protein>
    <submittedName>
        <fullName evidence="1">Uncharacterized protein</fullName>
    </submittedName>
</protein>
<gene>
    <name evidence="1" type="ORF">BDN72DRAFT_129098</name>
</gene>
<keyword evidence="2" id="KW-1185">Reference proteome</keyword>
<sequence length="91" mass="10208">MHPMLTSAASCTIPLVDIFLPYSKTTNLTIDPDLIIPHPQKPTRFQNCTSTSRAVSNLPSTSLSLFPRAYQTQSLTDPFLYRDSFTKCLSR</sequence>
<name>A0ACD3AMR0_9AGAR</name>
<reference evidence="1 2" key="1">
    <citation type="journal article" date="2019" name="Nat. Ecol. Evol.">
        <title>Megaphylogeny resolves global patterns of mushroom evolution.</title>
        <authorList>
            <person name="Varga T."/>
            <person name="Krizsan K."/>
            <person name="Foldi C."/>
            <person name="Dima B."/>
            <person name="Sanchez-Garcia M."/>
            <person name="Sanchez-Ramirez S."/>
            <person name="Szollosi G.J."/>
            <person name="Szarkandi J.G."/>
            <person name="Papp V."/>
            <person name="Albert L."/>
            <person name="Andreopoulos W."/>
            <person name="Angelini C."/>
            <person name="Antonin V."/>
            <person name="Barry K.W."/>
            <person name="Bougher N.L."/>
            <person name="Buchanan P."/>
            <person name="Buyck B."/>
            <person name="Bense V."/>
            <person name="Catcheside P."/>
            <person name="Chovatia M."/>
            <person name="Cooper J."/>
            <person name="Damon W."/>
            <person name="Desjardin D."/>
            <person name="Finy P."/>
            <person name="Geml J."/>
            <person name="Haridas S."/>
            <person name="Hughes K."/>
            <person name="Justo A."/>
            <person name="Karasinski D."/>
            <person name="Kautmanova I."/>
            <person name="Kiss B."/>
            <person name="Kocsube S."/>
            <person name="Kotiranta H."/>
            <person name="LaButti K.M."/>
            <person name="Lechner B.E."/>
            <person name="Liimatainen K."/>
            <person name="Lipzen A."/>
            <person name="Lukacs Z."/>
            <person name="Mihaltcheva S."/>
            <person name="Morgado L.N."/>
            <person name="Niskanen T."/>
            <person name="Noordeloos M.E."/>
            <person name="Ohm R.A."/>
            <person name="Ortiz-Santana B."/>
            <person name="Ovrebo C."/>
            <person name="Racz N."/>
            <person name="Riley R."/>
            <person name="Savchenko A."/>
            <person name="Shiryaev A."/>
            <person name="Soop K."/>
            <person name="Spirin V."/>
            <person name="Szebenyi C."/>
            <person name="Tomsovsky M."/>
            <person name="Tulloss R.E."/>
            <person name="Uehling J."/>
            <person name="Grigoriev I.V."/>
            <person name="Vagvolgyi C."/>
            <person name="Papp T."/>
            <person name="Martin F.M."/>
            <person name="Miettinen O."/>
            <person name="Hibbett D.S."/>
            <person name="Nagy L.G."/>
        </authorList>
    </citation>
    <scope>NUCLEOTIDE SEQUENCE [LARGE SCALE GENOMIC DNA]</scope>
    <source>
        <strain evidence="1 2">NL-1719</strain>
    </source>
</reference>
<organism evidence="1 2">
    <name type="scientific">Pluteus cervinus</name>
    <dbReference type="NCBI Taxonomy" id="181527"/>
    <lineage>
        <taxon>Eukaryota</taxon>
        <taxon>Fungi</taxon>
        <taxon>Dikarya</taxon>
        <taxon>Basidiomycota</taxon>
        <taxon>Agaricomycotina</taxon>
        <taxon>Agaricomycetes</taxon>
        <taxon>Agaricomycetidae</taxon>
        <taxon>Agaricales</taxon>
        <taxon>Pluteineae</taxon>
        <taxon>Pluteaceae</taxon>
        <taxon>Pluteus</taxon>
    </lineage>
</organism>
<dbReference type="EMBL" id="ML208393">
    <property type="protein sequence ID" value="TFK66806.1"/>
    <property type="molecule type" value="Genomic_DNA"/>
</dbReference>
<evidence type="ECO:0000313" key="1">
    <source>
        <dbReference type="EMBL" id="TFK66806.1"/>
    </source>
</evidence>